<protein>
    <submittedName>
        <fullName evidence="1">Uncharacterized protein</fullName>
    </submittedName>
</protein>
<name>A0A9X2K512_9ACTN</name>
<dbReference type="AlphaFoldDB" id="A0A9X2K512"/>
<keyword evidence="2" id="KW-1185">Reference proteome</keyword>
<comment type="caution">
    <text evidence="1">The sequence shown here is derived from an EMBL/GenBank/DDBJ whole genome shotgun (WGS) entry which is preliminary data.</text>
</comment>
<gene>
    <name evidence="1" type="ORF">HD597_007044</name>
</gene>
<organism evidence="1 2">
    <name type="scientific">Nonomuraea thailandensis</name>
    <dbReference type="NCBI Taxonomy" id="1188745"/>
    <lineage>
        <taxon>Bacteria</taxon>
        <taxon>Bacillati</taxon>
        <taxon>Actinomycetota</taxon>
        <taxon>Actinomycetes</taxon>
        <taxon>Streptosporangiales</taxon>
        <taxon>Streptosporangiaceae</taxon>
        <taxon>Nonomuraea</taxon>
    </lineage>
</organism>
<proteinExistence type="predicted"/>
<sequence>MHSVAALRGLVDQEWSGRSFFDHASLLTRGRVPRDRAVKADATGVSTAAGGRIDADHIVLATGST</sequence>
<accession>A0A9X2K512</accession>
<evidence type="ECO:0000313" key="2">
    <source>
        <dbReference type="Proteomes" id="UP001139648"/>
    </source>
</evidence>
<dbReference type="EMBL" id="JAMZEB010000002">
    <property type="protein sequence ID" value="MCP2360024.1"/>
    <property type="molecule type" value="Genomic_DNA"/>
</dbReference>
<reference evidence="1" key="1">
    <citation type="submission" date="2022-06" db="EMBL/GenBank/DDBJ databases">
        <title>Sequencing the genomes of 1000 actinobacteria strains.</title>
        <authorList>
            <person name="Klenk H.-P."/>
        </authorList>
    </citation>
    <scope>NUCLEOTIDE SEQUENCE</scope>
    <source>
        <strain evidence="1">DSM 46694</strain>
    </source>
</reference>
<evidence type="ECO:0000313" key="1">
    <source>
        <dbReference type="EMBL" id="MCP2360024.1"/>
    </source>
</evidence>
<dbReference type="RefSeq" id="WP_253747564.1">
    <property type="nucleotide sequence ID" value="NZ_BAABKA010000066.1"/>
</dbReference>
<dbReference type="Proteomes" id="UP001139648">
    <property type="component" value="Unassembled WGS sequence"/>
</dbReference>